<proteinExistence type="predicted"/>
<evidence type="ECO:0000313" key="1">
    <source>
        <dbReference type="EMBL" id="GBQ07308.1"/>
    </source>
</evidence>
<sequence length="144" mass="16937">MDSLFAKELYEIKRQTFLNGFIQNPDHFSEALAFSYYHRISPIFHEGDDGVSLYEDVYEVSTCFASRIIKYIDDNFFGQSDKKMTFSHLEGEFGKENRWNIYLVLTYAKLDVRFNYKLWDDISSDSPFGIDGIPSKFLPEECNF</sequence>
<accession>A0ABQ0NZK5</accession>
<name>A0ABQ0NZK5_9PROT</name>
<dbReference type="Proteomes" id="UP001062901">
    <property type="component" value="Unassembled WGS sequence"/>
</dbReference>
<keyword evidence="2" id="KW-1185">Reference proteome</keyword>
<gene>
    <name evidence="1" type="ORF">AA15669_1327</name>
</gene>
<reference evidence="1" key="1">
    <citation type="submission" date="2013-04" db="EMBL/GenBank/DDBJ databases">
        <title>The genome sequencing project of 58 acetic acid bacteria.</title>
        <authorList>
            <person name="Okamoto-Kainuma A."/>
            <person name="Ishikawa M."/>
            <person name="Umino S."/>
            <person name="Koizumi Y."/>
            <person name="Shiwa Y."/>
            <person name="Yoshikawa H."/>
            <person name="Matsutani M."/>
            <person name="Matsushita K."/>
        </authorList>
    </citation>
    <scope>NUCLEOTIDE SEQUENCE</scope>
    <source>
        <strain evidence="1">DSM 15669</strain>
    </source>
</reference>
<organism evidence="1 2">
    <name type="scientific">Saccharibacter floricola DSM 15669</name>
    <dbReference type="NCBI Taxonomy" id="1123227"/>
    <lineage>
        <taxon>Bacteria</taxon>
        <taxon>Pseudomonadati</taxon>
        <taxon>Pseudomonadota</taxon>
        <taxon>Alphaproteobacteria</taxon>
        <taxon>Acetobacterales</taxon>
        <taxon>Acetobacteraceae</taxon>
        <taxon>Saccharibacter</taxon>
    </lineage>
</organism>
<dbReference type="RefSeq" id="WP_018979444.1">
    <property type="nucleotide sequence ID" value="NZ_BAQD01000022.1"/>
</dbReference>
<protein>
    <submittedName>
        <fullName evidence="1">Uncharacterized protein</fullName>
    </submittedName>
</protein>
<comment type="caution">
    <text evidence="1">The sequence shown here is derived from an EMBL/GenBank/DDBJ whole genome shotgun (WGS) entry which is preliminary data.</text>
</comment>
<dbReference type="EMBL" id="BAQD01000022">
    <property type="protein sequence ID" value="GBQ07308.1"/>
    <property type="molecule type" value="Genomic_DNA"/>
</dbReference>
<evidence type="ECO:0000313" key="2">
    <source>
        <dbReference type="Proteomes" id="UP001062901"/>
    </source>
</evidence>